<evidence type="ECO:0000313" key="3">
    <source>
        <dbReference type="Proteomes" id="UP001232163"/>
    </source>
</evidence>
<dbReference type="EMBL" id="JAURUR010000012">
    <property type="protein sequence ID" value="MDP9765497.1"/>
    <property type="molecule type" value="Genomic_DNA"/>
</dbReference>
<dbReference type="Proteomes" id="UP001232163">
    <property type="component" value="Unassembled WGS sequence"/>
</dbReference>
<feature type="signal peptide" evidence="1">
    <location>
        <begin position="1"/>
        <end position="22"/>
    </location>
</feature>
<dbReference type="RefSeq" id="WP_307467607.1">
    <property type="nucleotide sequence ID" value="NZ_JAURUR010000012.1"/>
</dbReference>
<feature type="chain" id="PRO_5045998970" evidence="1">
    <location>
        <begin position="23"/>
        <end position="161"/>
    </location>
</feature>
<comment type="caution">
    <text evidence="2">The sequence shown here is derived from an EMBL/GenBank/DDBJ whole genome shotgun (WGS) entry which is preliminary data.</text>
</comment>
<sequence>MNKGLLLSLVTAALTLPCSAQADMYFIENLADIKLCFSLDTVNVNDHARTVSSTLKTALHSAIAQQLRSESVPFTTDCKESRYDLQVYVDTVAGPSNSGVTMYTYAVNVFDFDLAEVGVIIYRDSAFGFTPDTGANFDKHLIDQIKHNIEEFGLGYRAVNP</sequence>
<evidence type="ECO:0000313" key="2">
    <source>
        <dbReference type="EMBL" id="MDP9765497.1"/>
    </source>
</evidence>
<keyword evidence="1" id="KW-0732">Signal</keyword>
<keyword evidence="3" id="KW-1185">Reference proteome</keyword>
<organism evidence="2 3">
    <name type="scientific">Deinococcus enclensis</name>
    <dbReference type="NCBI Taxonomy" id="1049582"/>
    <lineage>
        <taxon>Bacteria</taxon>
        <taxon>Thermotogati</taxon>
        <taxon>Deinococcota</taxon>
        <taxon>Deinococci</taxon>
        <taxon>Deinococcales</taxon>
        <taxon>Deinococcaceae</taxon>
        <taxon>Deinococcus</taxon>
    </lineage>
</organism>
<protein>
    <submittedName>
        <fullName evidence="2">Uncharacterized protein</fullName>
    </submittedName>
</protein>
<gene>
    <name evidence="2" type="ORF">QO006_002948</name>
</gene>
<reference evidence="2 3" key="1">
    <citation type="submission" date="2023-07" db="EMBL/GenBank/DDBJ databases">
        <title>Genomic Encyclopedia of Type Strains, Phase IV (KMG-IV): sequencing the most valuable type-strain genomes for metagenomic binning, comparative biology and taxonomic classification.</title>
        <authorList>
            <person name="Goeker M."/>
        </authorList>
    </citation>
    <scope>NUCLEOTIDE SEQUENCE [LARGE SCALE GENOMIC DNA]</scope>
    <source>
        <strain evidence="2 3">NIO-1023</strain>
    </source>
</reference>
<evidence type="ECO:0000256" key="1">
    <source>
        <dbReference type="SAM" id="SignalP"/>
    </source>
</evidence>
<accession>A0ABT9MFW5</accession>
<name>A0ABT9MFW5_9DEIO</name>
<proteinExistence type="predicted"/>